<keyword evidence="1" id="KW-0472">Membrane</keyword>
<reference evidence="2" key="2">
    <citation type="submission" date="2020-09" db="EMBL/GenBank/DDBJ databases">
        <authorList>
            <person name="Sun Q."/>
            <person name="Kim S."/>
        </authorList>
    </citation>
    <scope>NUCLEOTIDE SEQUENCE</scope>
    <source>
        <strain evidence="2">KCTC 32337</strain>
    </source>
</reference>
<dbReference type="AlphaFoldDB" id="A0A8H9IJW1"/>
<name>A0A8H9IJW1_9ALTE</name>
<accession>A0A8H9IJW1</accession>
<evidence type="ECO:0000256" key="1">
    <source>
        <dbReference type="SAM" id="Phobius"/>
    </source>
</evidence>
<evidence type="ECO:0000313" key="3">
    <source>
        <dbReference type="Proteomes" id="UP000622604"/>
    </source>
</evidence>
<gene>
    <name evidence="2" type="ORF">GCM10011274_40100</name>
</gene>
<sequence>MRQIQNFIVHSDGPIYRRNEFTLLLRDVPTMNAKSITDHYESAGSKLIRLLKINNETKASNTLKDVKNLSSKLKYSSYGLLAMGIFLILVSIGFGGLLTVAVGAYSFGFSTYGIPQMKKILQEKLNEMTQSVA</sequence>
<proteinExistence type="predicted"/>
<protein>
    <submittedName>
        <fullName evidence="2">Uncharacterized protein</fullName>
    </submittedName>
</protein>
<evidence type="ECO:0000313" key="2">
    <source>
        <dbReference type="EMBL" id="GGZ77900.1"/>
    </source>
</evidence>
<comment type="caution">
    <text evidence="2">The sequence shown here is derived from an EMBL/GenBank/DDBJ whole genome shotgun (WGS) entry which is preliminary data.</text>
</comment>
<dbReference type="Proteomes" id="UP000622604">
    <property type="component" value="Unassembled WGS sequence"/>
</dbReference>
<feature type="transmembrane region" description="Helical" evidence="1">
    <location>
        <begin position="80"/>
        <end position="107"/>
    </location>
</feature>
<keyword evidence="1" id="KW-0812">Transmembrane</keyword>
<reference evidence="2" key="1">
    <citation type="journal article" date="2014" name="Int. J. Syst. Evol. Microbiol.">
        <title>Complete genome sequence of Corynebacterium casei LMG S-19264T (=DSM 44701T), isolated from a smear-ripened cheese.</title>
        <authorList>
            <consortium name="US DOE Joint Genome Institute (JGI-PGF)"/>
            <person name="Walter F."/>
            <person name="Albersmeier A."/>
            <person name="Kalinowski J."/>
            <person name="Ruckert C."/>
        </authorList>
    </citation>
    <scope>NUCLEOTIDE SEQUENCE</scope>
    <source>
        <strain evidence="2">KCTC 32337</strain>
    </source>
</reference>
<organism evidence="2 3">
    <name type="scientific">Paraglaciecola chathamensis</name>
    <dbReference type="NCBI Taxonomy" id="368405"/>
    <lineage>
        <taxon>Bacteria</taxon>
        <taxon>Pseudomonadati</taxon>
        <taxon>Pseudomonadota</taxon>
        <taxon>Gammaproteobacteria</taxon>
        <taxon>Alteromonadales</taxon>
        <taxon>Alteromonadaceae</taxon>
        <taxon>Paraglaciecola</taxon>
    </lineage>
</organism>
<dbReference type="EMBL" id="BMZC01000014">
    <property type="protein sequence ID" value="GGZ77900.1"/>
    <property type="molecule type" value="Genomic_DNA"/>
</dbReference>
<keyword evidence="1" id="KW-1133">Transmembrane helix</keyword>